<keyword evidence="2" id="KW-1185">Reference proteome</keyword>
<reference evidence="1 2" key="1">
    <citation type="journal article" date="2016" name="Mol. Biol. Evol.">
        <title>Comparative Genomics of Early-Diverging Mushroom-Forming Fungi Provides Insights into the Origins of Lignocellulose Decay Capabilities.</title>
        <authorList>
            <person name="Nagy L.G."/>
            <person name="Riley R."/>
            <person name="Tritt A."/>
            <person name="Adam C."/>
            <person name="Daum C."/>
            <person name="Floudas D."/>
            <person name="Sun H."/>
            <person name="Yadav J.S."/>
            <person name="Pangilinan J."/>
            <person name="Larsson K.H."/>
            <person name="Matsuura K."/>
            <person name="Barry K."/>
            <person name="Labutti K."/>
            <person name="Kuo R."/>
            <person name="Ohm R.A."/>
            <person name="Bhattacharya S.S."/>
            <person name="Shirouzu T."/>
            <person name="Yoshinaga Y."/>
            <person name="Martin F.M."/>
            <person name="Grigoriev I.V."/>
            <person name="Hibbett D.S."/>
        </authorList>
    </citation>
    <scope>NUCLEOTIDE SEQUENCE [LARGE SCALE GENOMIC DNA]</scope>
    <source>
        <strain evidence="1 2">HHB12029</strain>
    </source>
</reference>
<name>A0A165F4H5_EXIGL</name>
<evidence type="ECO:0000313" key="1">
    <source>
        <dbReference type="EMBL" id="KZV88371.1"/>
    </source>
</evidence>
<evidence type="ECO:0000313" key="2">
    <source>
        <dbReference type="Proteomes" id="UP000077266"/>
    </source>
</evidence>
<dbReference type="InParanoid" id="A0A165F4H5"/>
<sequence>SGVAGRLFSGGGGWAFGCWGGAVHGYCWLLGGLGGFPTGWVGLRRCFVLGFVFGIARVWPWGLATATHPSSCDSRDERVVLRVKNFAIAGEIPDNGAGKRMVRAALRHAQIRSVGAGILMGGLHGAEWIGLMVSWGAGMTEGRAKRRFYTFCASWSVVGICTSDASRRSPNDAFAWCSLSSS</sequence>
<dbReference type="EMBL" id="KV426101">
    <property type="protein sequence ID" value="KZV88371.1"/>
    <property type="molecule type" value="Genomic_DNA"/>
</dbReference>
<proteinExistence type="predicted"/>
<accession>A0A165F4H5</accession>
<dbReference type="AlphaFoldDB" id="A0A165F4H5"/>
<dbReference type="Proteomes" id="UP000077266">
    <property type="component" value="Unassembled WGS sequence"/>
</dbReference>
<organism evidence="1 2">
    <name type="scientific">Exidia glandulosa HHB12029</name>
    <dbReference type="NCBI Taxonomy" id="1314781"/>
    <lineage>
        <taxon>Eukaryota</taxon>
        <taxon>Fungi</taxon>
        <taxon>Dikarya</taxon>
        <taxon>Basidiomycota</taxon>
        <taxon>Agaricomycotina</taxon>
        <taxon>Agaricomycetes</taxon>
        <taxon>Auriculariales</taxon>
        <taxon>Exidiaceae</taxon>
        <taxon>Exidia</taxon>
    </lineage>
</organism>
<protein>
    <submittedName>
        <fullName evidence="1">Uncharacterized protein</fullName>
    </submittedName>
</protein>
<feature type="non-terminal residue" evidence="1">
    <location>
        <position position="1"/>
    </location>
</feature>
<gene>
    <name evidence="1" type="ORF">EXIGLDRAFT_798611</name>
</gene>